<dbReference type="PANTHER" id="PTHR42206">
    <property type="entry name" value="METAL-DEPENDENT HYDROLASE-RELATED"/>
    <property type="match status" value="1"/>
</dbReference>
<accession>F0TAC4</accession>
<dbReference type="CDD" id="cd01292">
    <property type="entry name" value="metallo-dependent_hydrolases"/>
    <property type="match status" value="1"/>
</dbReference>
<gene>
    <name evidence="1" type="ordered locus">Metbo_0625</name>
</gene>
<dbReference type="SUPFAM" id="SSF51556">
    <property type="entry name" value="Metallo-dependent hydrolases"/>
    <property type="match status" value="1"/>
</dbReference>
<name>F0TAC4_METLA</name>
<sequence>MDKIPVTDNHIHVDPVNGEGPLETANKFSRAGGSFMIVPNKPTWTVNTTDYKEAMELVIKYVNEINTETDVKAFPVVGVHPAELSRLIKAGMDVSQSEQKIKNALEIAQKLVLDGEAVAIGEVGRPHYEVSPEELDAQNRLLVYAMELAKEANCPVQLHTESAGPKQYLEFAEMADRVGLPRNKVIKHFSGPFVLEEENHGLLPSLIATKDVVKTGLKKGKNILMETDYLDDKTRPGAVLGPKTVPRRTKEMIDQGLLSEDDAYRIHVENVEKVYNLNLEI</sequence>
<reference evidence="1 2" key="2">
    <citation type="journal article" date="2014" name="Int. J. Syst. Evol. Microbiol.">
        <title>Methanobacterium paludis sp. nov. and a novel strain of Methanobacterium lacus isolated from northern peatlands.</title>
        <authorList>
            <person name="Cadillo-Quiroz H."/>
            <person name="Brauer S.L."/>
            <person name="Goodson N."/>
            <person name="Yavitt J.B."/>
            <person name="Zinder S.H."/>
        </authorList>
    </citation>
    <scope>NUCLEOTIDE SEQUENCE [LARGE SCALE GENOMIC DNA]</scope>
    <source>
        <strain evidence="1 2">AL-21</strain>
    </source>
</reference>
<dbReference type="AlphaFoldDB" id="F0TAC4"/>
<dbReference type="InterPro" id="IPR032466">
    <property type="entry name" value="Metal_Hydrolase"/>
</dbReference>
<dbReference type="GO" id="GO:0016788">
    <property type="term" value="F:hydrolase activity, acting on ester bonds"/>
    <property type="evidence" value="ECO:0007669"/>
    <property type="project" value="InterPro"/>
</dbReference>
<keyword evidence="2" id="KW-1185">Reference proteome</keyword>
<dbReference type="OrthoDB" id="52767at2157"/>
<proteinExistence type="predicted"/>
<dbReference type="Proteomes" id="UP000007490">
    <property type="component" value="Chromosome"/>
</dbReference>
<dbReference type="eggNOG" id="arCOG00893">
    <property type="taxonomic scope" value="Archaea"/>
</dbReference>
<organism evidence="1 2">
    <name type="scientific">Methanobacterium lacus (strain AL-21)</name>
    <dbReference type="NCBI Taxonomy" id="877455"/>
    <lineage>
        <taxon>Archaea</taxon>
        <taxon>Methanobacteriati</taxon>
        <taxon>Methanobacteriota</taxon>
        <taxon>Methanomada group</taxon>
        <taxon>Methanobacteria</taxon>
        <taxon>Methanobacteriales</taxon>
        <taxon>Methanobacteriaceae</taxon>
        <taxon>Methanobacterium</taxon>
    </lineage>
</organism>
<dbReference type="Pfam" id="PF01026">
    <property type="entry name" value="TatD_DNase"/>
    <property type="match status" value="1"/>
</dbReference>
<dbReference type="InterPro" id="IPR011589">
    <property type="entry name" value="UCP004961"/>
</dbReference>
<dbReference type="RefSeq" id="WP_013644227.1">
    <property type="nucleotide sequence ID" value="NC_015216.1"/>
</dbReference>
<dbReference type="PANTHER" id="PTHR42206:SF1">
    <property type="entry name" value="METAL-DEPENDENT HYDROLASE"/>
    <property type="match status" value="1"/>
</dbReference>
<reference evidence="2" key="1">
    <citation type="submission" date="2011-02" db="EMBL/GenBank/DDBJ databases">
        <title>Complete sequence of Methanobacterium sp. AL-21.</title>
        <authorList>
            <consortium name="US DOE Joint Genome Institute"/>
            <person name="Lucas S."/>
            <person name="Copeland A."/>
            <person name="Lapidus A."/>
            <person name="Cheng J.-F."/>
            <person name="Goodwin L."/>
            <person name="Pitluck S."/>
            <person name="Chertkov O."/>
            <person name="Detter J.C."/>
            <person name="Han C."/>
            <person name="Tapia R."/>
            <person name="Land M."/>
            <person name="Hauser L."/>
            <person name="Kyrpides N."/>
            <person name="Ivanova N."/>
            <person name="Mikhailova N."/>
            <person name="Pagani I."/>
            <person name="Cadillo-Quiroz H."/>
            <person name="Imachi H."/>
            <person name="Zinder S."/>
            <person name="Liu W."/>
            <person name="Woyke T."/>
        </authorList>
    </citation>
    <scope>NUCLEOTIDE SEQUENCE [LARGE SCALE GENOMIC DNA]</scope>
    <source>
        <strain evidence="2">AL-21</strain>
    </source>
</reference>
<dbReference type="HOGENOM" id="CLU_985571_0_0_2"/>
<evidence type="ECO:0000313" key="1">
    <source>
        <dbReference type="EMBL" id="ADZ08876.1"/>
    </source>
</evidence>
<dbReference type="InterPro" id="IPR001130">
    <property type="entry name" value="TatD-like"/>
</dbReference>
<evidence type="ECO:0000313" key="2">
    <source>
        <dbReference type="Proteomes" id="UP000007490"/>
    </source>
</evidence>
<dbReference type="KEGG" id="mel:Metbo_0625"/>
<dbReference type="STRING" id="877455.Metbo_0625"/>
<dbReference type="GeneID" id="10277070"/>
<dbReference type="PIRSF" id="PIRSF004961">
    <property type="entry name" value="UCP004961_TatD"/>
    <property type="match status" value="1"/>
</dbReference>
<dbReference type="Gene3D" id="3.20.20.140">
    <property type="entry name" value="Metal-dependent hydrolases"/>
    <property type="match status" value="1"/>
</dbReference>
<protein>
    <submittedName>
        <fullName evidence="1">TatD-related deoxyribonuclease</fullName>
    </submittedName>
</protein>
<dbReference type="EMBL" id="CP002551">
    <property type="protein sequence ID" value="ADZ08876.1"/>
    <property type="molecule type" value="Genomic_DNA"/>
</dbReference>